<dbReference type="EMBL" id="GG745334">
    <property type="protein sequence ID" value="KNE59095.1"/>
    <property type="molecule type" value="Genomic_DNA"/>
</dbReference>
<protein>
    <submittedName>
        <fullName evidence="2">Uncharacterized protein</fullName>
    </submittedName>
</protein>
<feature type="region of interest" description="Disordered" evidence="1">
    <location>
        <begin position="259"/>
        <end position="336"/>
    </location>
</feature>
<organism evidence="2 3">
    <name type="scientific">Allomyces macrogynus (strain ATCC 38327)</name>
    <name type="common">Allomyces javanicus var. macrogynus</name>
    <dbReference type="NCBI Taxonomy" id="578462"/>
    <lineage>
        <taxon>Eukaryota</taxon>
        <taxon>Fungi</taxon>
        <taxon>Fungi incertae sedis</taxon>
        <taxon>Blastocladiomycota</taxon>
        <taxon>Blastocladiomycetes</taxon>
        <taxon>Blastocladiales</taxon>
        <taxon>Blastocladiaceae</taxon>
        <taxon>Allomyces</taxon>
    </lineage>
</organism>
<feature type="compositionally biased region" description="Pro residues" evidence="1">
    <location>
        <begin position="327"/>
        <end position="336"/>
    </location>
</feature>
<dbReference type="PANTHER" id="PTHR45691:SF6">
    <property type="entry name" value="PROTEIN DIAPHANOUS"/>
    <property type="match status" value="1"/>
</dbReference>
<evidence type="ECO:0000313" key="3">
    <source>
        <dbReference type="Proteomes" id="UP000054350"/>
    </source>
</evidence>
<feature type="compositionally biased region" description="Low complexity" evidence="1">
    <location>
        <begin position="405"/>
        <end position="425"/>
    </location>
</feature>
<sequence length="810" mass="84500">MLPWRIDDFSSSDDDDHATNRQLASDNAAALLAPFARSTGASDRSAPTPPTYSAPTSATPAPIPIPAPAPNDASDADALTRALDRAVPDAAAIALSHRLTAELARLHAHPAASAPAHVRRTTATYGTATPPLIRTASSTAALPLAASADSARMRRGTSTWSSQVLLANNSSGASTPASAAAVDSPLPVRRRAGAHFAVEEDEGVADDLAMLLPTAPLLPAPPPPPPPGVSVATNDRSRQVKAYLEDRYAAVALSLAPLDPGDPRPAPGYNPLRALRRRRRASGTQPASARHHHRKNVSVSTVTASLLSSESEMGGDVLPLSGSGTAPVPPPLPPQPVFPFGRKKRFCEWEVDNLELARDVAEMRAPPPPPPPLAPPELPPRESAVSTPDSARRDRRGSSSIELLSAGGSSHSGPASGSAGAAAAPPDAPVRPTIDTGLAAPPIEPTKDSGGPSGAKGLVASLLRASPSQIKLHRPTTADKRTSLLVPSASQDRALPSPASPILGALTSPTDPPTAPLLSPTRSDQQPLIVPDGQTLAKRVSFFGLASNSVPLLDTGEDDEWTPVTPAQVRAWRAKLQAASLVPPRCATAVRDAQRRSASLASSISVATVSAQTMAEVAKRMAVQAAERRALDAFPGVNEPRDAVGPVPPGETAARLQQSAQALDEVEAHLQTLRARQVAAVEADAEAYAGAMEDLQWELSSKYLQTIKRLDDGAHGRFHAHRDEALELFYTLLAYLLALSTRGSGQSCSAIRGVRKVASVIASAARWVMRRRATRRAVGTTLSPSSSRWGVRSGINGRGTGARVRGIAQP</sequence>
<dbReference type="PANTHER" id="PTHR45691">
    <property type="entry name" value="PROTEIN DIAPHANOUS"/>
    <property type="match status" value="1"/>
</dbReference>
<feature type="compositionally biased region" description="Pro residues" evidence="1">
    <location>
        <begin position="365"/>
        <end position="378"/>
    </location>
</feature>
<dbReference type="Proteomes" id="UP000054350">
    <property type="component" value="Unassembled WGS sequence"/>
</dbReference>
<dbReference type="GO" id="GO:0005884">
    <property type="term" value="C:actin filament"/>
    <property type="evidence" value="ECO:0007669"/>
    <property type="project" value="TreeGrafter"/>
</dbReference>
<reference evidence="2 3" key="1">
    <citation type="submission" date="2009-11" db="EMBL/GenBank/DDBJ databases">
        <title>Annotation of Allomyces macrogynus ATCC 38327.</title>
        <authorList>
            <consortium name="The Broad Institute Genome Sequencing Platform"/>
            <person name="Russ C."/>
            <person name="Cuomo C."/>
            <person name="Burger G."/>
            <person name="Gray M.W."/>
            <person name="Holland P.W.H."/>
            <person name="King N."/>
            <person name="Lang F.B.F."/>
            <person name="Roger A.J."/>
            <person name="Ruiz-Trillo I."/>
            <person name="Young S.K."/>
            <person name="Zeng Q."/>
            <person name="Gargeya S."/>
            <person name="Fitzgerald M."/>
            <person name="Haas B."/>
            <person name="Abouelleil A."/>
            <person name="Alvarado L."/>
            <person name="Arachchi H.M."/>
            <person name="Berlin A."/>
            <person name="Chapman S.B."/>
            <person name="Gearin G."/>
            <person name="Goldberg J."/>
            <person name="Griggs A."/>
            <person name="Gujja S."/>
            <person name="Hansen M."/>
            <person name="Heiman D."/>
            <person name="Howarth C."/>
            <person name="Larimer J."/>
            <person name="Lui A."/>
            <person name="MacDonald P.J.P."/>
            <person name="McCowen C."/>
            <person name="Montmayeur A."/>
            <person name="Murphy C."/>
            <person name="Neiman D."/>
            <person name="Pearson M."/>
            <person name="Priest M."/>
            <person name="Roberts A."/>
            <person name="Saif S."/>
            <person name="Shea T."/>
            <person name="Sisk P."/>
            <person name="Stolte C."/>
            <person name="Sykes S."/>
            <person name="Wortman J."/>
            <person name="Nusbaum C."/>
            <person name="Birren B."/>
        </authorList>
    </citation>
    <scope>NUCLEOTIDE SEQUENCE [LARGE SCALE GENOMIC DNA]</scope>
    <source>
        <strain evidence="2 3">ATCC 38327</strain>
    </source>
</reference>
<proteinExistence type="predicted"/>
<dbReference type="AlphaFoldDB" id="A0A0L0S9M6"/>
<feature type="compositionally biased region" description="Low complexity" evidence="1">
    <location>
        <begin position="298"/>
        <end position="312"/>
    </location>
</feature>
<feature type="region of interest" description="Disordered" evidence="1">
    <location>
        <begin position="34"/>
        <end position="75"/>
    </location>
</feature>
<evidence type="ECO:0000313" key="2">
    <source>
        <dbReference type="EMBL" id="KNE59095.1"/>
    </source>
</evidence>
<evidence type="ECO:0000256" key="1">
    <source>
        <dbReference type="SAM" id="MobiDB-lite"/>
    </source>
</evidence>
<dbReference type="InterPro" id="IPR051412">
    <property type="entry name" value="Formin_Homology_Diaphanous_sf"/>
</dbReference>
<accession>A0A0L0S9M6</accession>
<gene>
    <name evidence="2" type="ORF">AMAG_03438</name>
</gene>
<feature type="region of interest" description="Disordered" evidence="1">
    <location>
        <begin position="362"/>
        <end position="528"/>
    </location>
</feature>
<keyword evidence="3" id="KW-1185">Reference proteome</keyword>
<name>A0A0L0S9M6_ALLM3</name>
<dbReference type="GO" id="GO:0030041">
    <property type="term" value="P:actin filament polymerization"/>
    <property type="evidence" value="ECO:0007669"/>
    <property type="project" value="TreeGrafter"/>
</dbReference>
<dbReference type="VEuPathDB" id="FungiDB:AMAG_03438"/>
<reference evidence="3" key="2">
    <citation type="submission" date="2009-11" db="EMBL/GenBank/DDBJ databases">
        <title>The Genome Sequence of Allomyces macrogynus strain ATCC 38327.</title>
        <authorList>
            <consortium name="The Broad Institute Genome Sequencing Platform"/>
            <person name="Russ C."/>
            <person name="Cuomo C."/>
            <person name="Shea T."/>
            <person name="Young S.K."/>
            <person name="Zeng Q."/>
            <person name="Koehrsen M."/>
            <person name="Haas B."/>
            <person name="Borodovsky M."/>
            <person name="Guigo R."/>
            <person name="Alvarado L."/>
            <person name="Berlin A."/>
            <person name="Borenstein D."/>
            <person name="Chen Z."/>
            <person name="Engels R."/>
            <person name="Freedman E."/>
            <person name="Gellesch M."/>
            <person name="Goldberg J."/>
            <person name="Griggs A."/>
            <person name="Gujja S."/>
            <person name="Heiman D."/>
            <person name="Hepburn T."/>
            <person name="Howarth C."/>
            <person name="Jen D."/>
            <person name="Larson L."/>
            <person name="Lewis B."/>
            <person name="Mehta T."/>
            <person name="Park D."/>
            <person name="Pearson M."/>
            <person name="Roberts A."/>
            <person name="Saif S."/>
            <person name="Shenoy N."/>
            <person name="Sisk P."/>
            <person name="Stolte C."/>
            <person name="Sykes S."/>
            <person name="Walk T."/>
            <person name="White J."/>
            <person name="Yandava C."/>
            <person name="Burger G."/>
            <person name="Gray M.W."/>
            <person name="Holland P.W.H."/>
            <person name="King N."/>
            <person name="Lang F.B.F."/>
            <person name="Roger A.J."/>
            <person name="Ruiz-Trillo I."/>
            <person name="Lander E."/>
            <person name="Nusbaum C."/>
        </authorList>
    </citation>
    <scope>NUCLEOTIDE SEQUENCE [LARGE SCALE GENOMIC DNA]</scope>
    <source>
        <strain evidence="3">ATCC 38327</strain>
    </source>
</reference>